<keyword evidence="1" id="KW-0805">Transcription regulation</keyword>
<dbReference type="Pfam" id="PF13377">
    <property type="entry name" value="Peripla_BP_3"/>
    <property type="match status" value="1"/>
</dbReference>
<proteinExistence type="predicted"/>
<dbReference type="PANTHER" id="PTHR30146">
    <property type="entry name" value="LACI-RELATED TRANSCRIPTIONAL REPRESSOR"/>
    <property type="match status" value="1"/>
</dbReference>
<dbReference type="EMBL" id="JACXSI010000012">
    <property type="protein sequence ID" value="MBD3108020.1"/>
    <property type="molecule type" value="Genomic_DNA"/>
</dbReference>
<dbReference type="InterPro" id="IPR028082">
    <property type="entry name" value="Peripla_BP_I"/>
</dbReference>
<dbReference type="CDD" id="cd06267">
    <property type="entry name" value="PBP1_LacI_sugar_binding-like"/>
    <property type="match status" value="1"/>
</dbReference>
<sequence>MKTHKVTIADVAKKANVSKATVSYVLNDVDKVSAETKERVLQTIKELGYVPNSSARNLALQASESREEPHPFYHDFMQSFIKTKIGSLPEQTKKKLQKIIREKGYLPSDRLDQLMNTLPSTLAIFIKMEKDYRHTLIESNPFYQEFISGVKHTAQENNLSIKIFNTLEEQSYSEVANHHFLGFIIVGQIPENLERILLTVDEPVVVVDEYGTHPDFVNLTSEDQKGTFNSVEYLILKGHKRIAFAGCENDYGNFIDKRIEGYKEALEAYGIEYKSEDIFISKNKYSYDEGINLANIIAESGRNYDAVFCPADIMAIGLMKGFLKRGFRIPQDLSIMGFDNIYFSRYCNPELTTVDQNIFLKAETAVTIVIRKAKGEKVRNSYMLPVSLVERESVINREEKRM</sequence>
<dbReference type="Gene3D" id="3.40.50.2300">
    <property type="match status" value="2"/>
</dbReference>
<dbReference type="InterPro" id="IPR010982">
    <property type="entry name" value="Lambda_DNA-bd_dom_sf"/>
</dbReference>
<dbReference type="CDD" id="cd01392">
    <property type="entry name" value="HTH_LacI"/>
    <property type="match status" value="1"/>
</dbReference>
<dbReference type="SMART" id="SM00354">
    <property type="entry name" value="HTH_LACI"/>
    <property type="match status" value="1"/>
</dbReference>
<evidence type="ECO:0000256" key="1">
    <source>
        <dbReference type="ARBA" id="ARBA00023015"/>
    </source>
</evidence>
<dbReference type="SUPFAM" id="SSF47413">
    <property type="entry name" value="lambda repressor-like DNA-binding domains"/>
    <property type="match status" value="1"/>
</dbReference>
<organism evidence="5 6">
    <name type="scientific">Peribacillus faecalis</name>
    <dbReference type="NCBI Taxonomy" id="2772559"/>
    <lineage>
        <taxon>Bacteria</taxon>
        <taxon>Bacillati</taxon>
        <taxon>Bacillota</taxon>
        <taxon>Bacilli</taxon>
        <taxon>Bacillales</taxon>
        <taxon>Bacillaceae</taxon>
        <taxon>Peribacillus</taxon>
    </lineage>
</organism>
<dbReference type="PROSITE" id="PS50932">
    <property type="entry name" value="HTH_LACI_2"/>
    <property type="match status" value="1"/>
</dbReference>
<protein>
    <submittedName>
        <fullName evidence="5">LacI family DNA-binding transcriptional regulator</fullName>
    </submittedName>
</protein>
<dbReference type="Gene3D" id="1.10.260.40">
    <property type="entry name" value="lambda repressor-like DNA-binding domains"/>
    <property type="match status" value="1"/>
</dbReference>
<keyword evidence="2 5" id="KW-0238">DNA-binding</keyword>
<feature type="domain" description="HTH lacI-type" evidence="4">
    <location>
        <begin position="6"/>
        <end position="60"/>
    </location>
</feature>
<accession>A0A927H9W7</accession>
<gene>
    <name evidence="5" type="ORF">IEO70_06540</name>
</gene>
<dbReference type="PANTHER" id="PTHR30146:SF24">
    <property type="entry name" value="XYLOSE OPERON REGULATORY PROTEIN"/>
    <property type="match status" value="1"/>
</dbReference>
<dbReference type="Pfam" id="PF00356">
    <property type="entry name" value="LacI"/>
    <property type="match status" value="1"/>
</dbReference>
<keyword evidence="6" id="KW-1185">Reference proteome</keyword>
<dbReference type="RefSeq" id="WP_190997558.1">
    <property type="nucleotide sequence ID" value="NZ_JACXSI010000012.1"/>
</dbReference>
<dbReference type="PROSITE" id="PS00356">
    <property type="entry name" value="HTH_LACI_1"/>
    <property type="match status" value="1"/>
</dbReference>
<evidence type="ECO:0000313" key="5">
    <source>
        <dbReference type="EMBL" id="MBD3108020.1"/>
    </source>
</evidence>
<dbReference type="GO" id="GO:0003700">
    <property type="term" value="F:DNA-binding transcription factor activity"/>
    <property type="evidence" value="ECO:0007669"/>
    <property type="project" value="TreeGrafter"/>
</dbReference>
<keyword evidence="3" id="KW-0804">Transcription</keyword>
<name>A0A927H9W7_9BACI</name>
<dbReference type="InterPro" id="IPR046335">
    <property type="entry name" value="LacI/GalR-like_sensor"/>
</dbReference>
<dbReference type="AlphaFoldDB" id="A0A927H9W7"/>
<evidence type="ECO:0000256" key="3">
    <source>
        <dbReference type="ARBA" id="ARBA00023163"/>
    </source>
</evidence>
<comment type="caution">
    <text evidence="5">The sequence shown here is derived from an EMBL/GenBank/DDBJ whole genome shotgun (WGS) entry which is preliminary data.</text>
</comment>
<evidence type="ECO:0000256" key="2">
    <source>
        <dbReference type="ARBA" id="ARBA00023125"/>
    </source>
</evidence>
<dbReference type="SUPFAM" id="SSF53822">
    <property type="entry name" value="Periplasmic binding protein-like I"/>
    <property type="match status" value="1"/>
</dbReference>
<evidence type="ECO:0000259" key="4">
    <source>
        <dbReference type="PROSITE" id="PS50932"/>
    </source>
</evidence>
<dbReference type="GO" id="GO:0000976">
    <property type="term" value="F:transcription cis-regulatory region binding"/>
    <property type="evidence" value="ECO:0007669"/>
    <property type="project" value="TreeGrafter"/>
</dbReference>
<evidence type="ECO:0000313" key="6">
    <source>
        <dbReference type="Proteomes" id="UP000602076"/>
    </source>
</evidence>
<reference evidence="5" key="1">
    <citation type="submission" date="2020-09" db="EMBL/GenBank/DDBJ databases">
        <title>Bacillus faecalis sp. nov., a moderately halophilic bacterium isolated from cow faeces.</title>
        <authorList>
            <person name="Jiang L."/>
            <person name="Lee J."/>
        </authorList>
    </citation>
    <scope>NUCLEOTIDE SEQUENCE</scope>
    <source>
        <strain evidence="5">AGMB 02131</strain>
    </source>
</reference>
<dbReference type="InterPro" id="IPR000843">
    <property type="entry name" value="HTH_LacI"/>
</dbReference>
<dbReference type="Proteomes" id="UP000602076">
    <property type="component" value="Unassembled WGS sequence"/>
</dbReference>